<dbReference type="EMBL" id="JBBCAQ010000010">
    <property type="protein sequence ID" value="KAK7601340.1"/>
    <property type="molecule type" value="Genomic_DNA"/>
</dbReference>
<evidence type="ECO:0000256" key="3">
    <source>
        <dbReference type="SAM" id="MobiDB-lite"/>
    </source>
</evidence>
<name>A0AAN9Y8G1_9HEMI</name>
<sequence>MFVRSSGTSSRKRKRLPSLGLKLNHSENPEKELLEIQSFLQQQKELLEEPKIEKDRLLIYADWDDSIFKAKVTKNSGSSLEVFGHNRGGCVYLHPEEALYLIEMNKLQLFYNKIRLSVQRSYGVLLKPACNISIHHYRVYKHFVIQGYKLFRHEIFHKSTVPKETKELKTLSSYGEYLQKLQIFESLKEDDFKETNLPQISYDVFLPNFVVKKSCRPEPDYYLIVLSAKEKIWDLMHLVSQTNKTNILFASAEGNSISVFNLQGVQIPILD</sequence>
<feature type="domain" description="tRNA-splicing endonuclease subunit Sen54 N-terminal" evidence="4">
    <location>
        <begin position="46"/>
        <end position="111"/>
    </location>
</feature>
<accession>A0AAN9Y8G1</accession>
<proteinExistence type="inferred from homology"/>
<organism evidence="5 6">
    <name type="scientific">Parthenolecanium corni</name>
    <dbReference type="NCBI Taxonomy" id="536013"/>
    <lineage>
        <taxon>Eukaryota</taxon>
        <taxon>Metazoa</taxon>
        <taxon>Ecdysozoa</taxon>
        <taxon>Arthropoda</taxon>
        <taxon>Hexapoda</taxon>
        <taxon>Insecta</taxon>
        <taxon>Pterygota</taxon>
        <taxon>Neoptera</taxon>
        <taxon>Paraneoptera</taxon>
        <taxon>Hemiptera</taxon>
        <taxon>Sternorrhyncha</taxon>
        <taxon>Coccoidea</taxon>
        <taxon>Coccidae</taxon>
        <taxon>Parthenolecanium</taxon>
    </lineage>
</organism>
<reference evidence="5 6" key="1">
    <citation type="submission" date="2024-03" db="EMBL/GenBank/DDBJ databases">
        <title>Adaptation during the transition from Ophiocordyceps entomopathogen to insect associate is accompanied by gene loss and intensified selection.</title>
        <authorList>
            <person name="Ward C.M."/>
            <person name="Onetto C.A."/>
            <person name="Borneman A.R."/>
        </authorList>
    </citation>
    <scope>NUCLEOTIDE SEQUENCE [LARGE SCALE GENOMIC DNA]</scope>
    <source>
        <strain evidence="5">AWRI1</strain>
        <tissue evidence="5">Single Adult Female</tissue>
    </source>
</reference>
<dbReference type="PANTHER" id="PTHR21027:SF1">
    <property type="entry name" value="TRNA-SPLICING ENDONUCLEASE SUBUNIT SEN54"/>
    <property type="match status" value="1"/>
</dbReference>
<protein>
    <recommendedName>
        <fullName evidence="4">tRNA-splicing endonuclease subunit Sen54 N-terminal domain-containing protein</fullName>
    </recommendedName>
</protein>
<dbReference type="InterPro" id="IPR024337">
    <property type="entry name" value="tRNA_splic_suSen54"/>
</dbReference>
<evidence type="ECO:0000256" key="2">
    <source>
        <dbReference type="ARBA" id="ARBA00022694"/>
    </source>
</evidence>
<dbReference type="GO" id="GO:0000379">
    <property type="term" value="P:tRNA-type intron splice site recognition and cleavage"/>
    <property type="evidence" value="ECO:0007669"/>
    <property type="project" value="TreeGrafter"/>
</dbReference>
<comment type="similarity">
    <text evidence="1">Belongs to the SEN54 family.</text>
</comment>
<keyword evidence="2" id="KW-0819">tRNA processing</keyword>
<dbReference type="AlphaFoldDB" id="A0AAN9Y8G1"/>
<feature type="region of interest" description="Disordered" evidence="3">
    <location>
        <begin position="1"/>
        <end position="21"/>
    </location>
</feature>
<evidence type="ECO:0000313" key="5">
    <source>
        <dbReference type="EMBL" id="KAK7601340.1"/>
    </source>
</evidence>
<evidence type="ECO:0000313" key="6">
    <source>
        <dbReference type="Proteomes" id="UP001367676"/>
    </source>
</evidence>
<comment type="caution">
    <text evidence="5">The sequence shown here is derived from an EMBL/GenBank/DDBJ whole genome shotgun (WGS) entry which is preliminary data.</text>
</comment>
<keyword evidence="6" id="KW-1185">Reference proteome</keyword>
<evidence type="ECO:0000259" key="4">
    <source>
        <dbReference type="Pfam" id="PF12928"/>
    </source>
</evidence>
<dbReference type="Proteomes" id="UP001367676">
    <property type="component" value="Unassembled WGS sequence"/>
</dbReference>
<dbReference type="GO" id="GO:0000214">
    <property type="term" value="C:tRNA-intron endonuclease complex"/>
    <property type="evidence" value="ECO:0007669"/>
    <property type="project" value="TreeGrafter"/>
</dbReference>
<dbReference type="Pfam" id="PF12928">
    <property type="entry name" value="tRNA_int_end_N2"/>
    <property type="match status" value="1"/>
</dbReference>
<gene>
    <name evidence="5" type="ORF">V9T40_008781</name>
</gene>
<dbReference type="InterPro" id="IPR024336">
    <property type="entry name" value="tRNA_splic_suSen54_N"/>
</dbReference>
<evidence type="ECO:0000256" key="1">
    <source>
        <dbReference type="ARBA" id="ARBA00005736"/>
    </source>
</evidence>
<dbReference type="PANTHER" id="PTHR21027">
    <property type="entry name" value="TRNA-SPLICING ENDONUCLEASE SUBUNIT SEN54"/>
    <property type="match status" value="1"/>
</dbReference>